<feature type="compositionally biased region" description="Polar residues" evidence="1">
    <location>
        <begin position="157"/>
        <end position="166"/>
    </location>
</feature>
<keyword evidence="2" id="KW-1133">Transmembrane helix</keyword>
<protein>
    <submittedName>
        <fullName evidence="3">Uncharacterized protein</fullName>
    </submittedName>
</protein>
<accession>G0RZD7</accession>
<dbReference type="PANTHER" id="PTHR42088">
    <property type="entry name" value="YALI0F10131P"/>
    <property type="match status" value="1"/>
</dbReference>
<keyword evidence="2" id="KW-0812">Transmembrane</keyword>
<dbReference type="GeneID" id="18254298"/>
<feature type="compositionally biased region" description="Low complexity" evidence="1">
    <location>
        <begin position="481"/>
        <end position="504"/>
    </location>
</feature>
<dbReference type="AlphaFoldDB" id="G0RZD7"/>
<feature type="compositionally biased region" description="Low complexity" evidence="1">
    <location>
        <begin position="188"/>
        <end position="202"/>
    </location>
</feature>
<dbReference type="EMBL" id="GL988032">
    <property type="protein sequence ID" value="EGS23565.1"/>
    <property type="molecule type" value="Genomic_DNA"/>
</dbReference>
<keyword evidence="4" id="KW-1185">Reference proteome</keyword>
<reference evidence="3 4" key="1">
    <citation type="journal article" date="2011" name="Cell">
        <title>Insight into structure and assembly of the nuclear pore complex by utilizing the genome of a eukaryotic thermophile.</title>
        <authorList>
            <person name="Amlacher S."/>
            <person name="Sarges P."/>
            <person name="Flemming D."/>
            <person name="van Noort V."/>
            <person name="Kunze R."/>
            <person name="Devos D.P."/>
            <person name="Arumugam M."/>
            <person name="Bork P."/>
            <person name="Hurt E."/>
        </authorList>
    </citation>
    <scope>NUCLEOTIDE SEQUENCE [LARGE SCALE GENOMIC DNA]</scope>
    <source>
        <strain evidence="4">DSM 1495 / CBS 144.50 / IMI 039719</strain>
    </source>
</reference>
<dbReference type="KEGG" id="cthr:CTHT_0002600"/>
<feature type="compositionally biased region" description="Low complexity" evidence="1">
    <location>
        <begin position="562"/>
        <end position="591"/>
    </location>
</feature>
<proteinExistence type="predicted"/>
<keyword evidence="2" id="KW-0472">Membrane</keyword>
<dbReference type="HOGENOM" id="CLU_016576_0_0_1"/>
<feature type="region of interest" description="Disordered" evidence="1">
    <location>
        <begin position="157"/>
        <end position="649"/>
    </location>
</feature>
<dbReference type="Proteomes" id="UP000008066">
    <property type="component" value="Unassembled WGS sequence"/>
</dbReference>
<feature type="compositionally biased region" description="Basic and acidic residues" evidence="1">
    <location>
        <begin position="441"/>
        <end position="465"/>
    </location>
</feature>
<feature type="compositionally biased region" description="Polar residues" evidence="1">
    <location>
        <begin position="396"/>
        <end position="410"/>
    </location>
</feature>
<feature type="compositionally biased region" description="Polar residues" evidence="1">
    <location>
        <begin position="324"/>
        <end position="337"/>
    </location>
</feature>
<feature type="compositionally biased region" description="Basic and acidic residues" evidence="1">
    <location>
        <begin position="208"/>
        <end position="218"/>
    </location>
</feature>
<dbReference type="PANTHER" id="PTHR42088:SF1">
    <property type="entry name" value="YALI0F10131P"/>
    <property type="match status" value="1"/>
</dbReference>
<feature type="transmembrane region" description="Helical" evidence="2">
    <location>
        <begin position="42"/>
        <end position="62"/>
    </location>
</feature>
<evidence type="ECO:0000313" key="3">
    <source>
        <dbReference type="EMBL" id="EGS23565.1"/>
    </source>
</evidence>
<feature type="compositionally biased region" description="Basic and acidic residues" evidence="1">
    <location>
        <begin position="361"/>
        <end position="393"/>
    </location>
</feature>
<evidence type="ECO:0000313" key="4">
    <source>
        <dbReference type="Proteomes" id="UP000008066"/>
    </source>
</evidence>
<name>G0RZD7_CHATD</name>
<evidence type="ECO:0000256" key="2">
    <source>
        <dbReference type="SAM" id="Phobius"/>
    </source>
</evidence>
<evidence type="ECO:0000256" key="1">
    <source>
        <dbReference type="SAM" id="MobiDB-lite"/>
    </source>
</evidence>
<organism evidence="4">
    <name type="scientific">Chaetomium thermophilum (strain DSM 1495 / CBS 144.50 / IMI 039719)</name>
    <name type="common">Thermochaetoides thermophila</name>
    <dbReference type="NCBI Taxonomy" id="759272"/>
    <lineage>
        <taxon>Eukaryota</taxon>
        <taxon>Fungi</taxon>
        <taxon>Dikarya</taxon>
        <taxon>Ascomycota</taxon>
        <taxon>Pezizomycotina</taxon>
        <taxon>Sordariomycetes</taxon>
        <taxon>Sordariomycetidae</taxon>
        <taxon>Sordariales</taxon>
        <taxon>Chaetomiaceae</taxon>
        <taxon>Thermochaetoides</taxon>
    </lineage>
</organism>
<gene>
    <name evidence="3" type="ORF">CTHT_0002600</name>
</gene>
<dbReference type="OMA" id="HDPYRPV"/>
<feature type="compositionally biased region" description="Pro residues" evidence="1">
    <location>
        <begin position="222"/>
        <end position="236"/>
    </location>
</feature>
<dbReference type="OrthoDB" id="5417135at2759"/>
<dbReference type="RefSeq" id="XP_006690807.1">
    <property type="nucleotide sequence ID" value="XM_006690744.1"/>
</dbReference>
<sequence length="751" mass="81732">MTSTLGFRVPSPVIVPRAAETTEDCSDPRACEKPVSTSSLTVPITLGVCIPLVAAIAILVYLHRRNIRRQRQEDLNDPHKSLDFGLGPSQDSTKNLIDKEKGGRFARQQMSMDMNLTSPYLLPPEVHNSRESLNSLSKSLHGAEDPYRPVTQYANSDVASLRSPSRAQDPFSPRASVRSDMPPPSPGPYGYNSPPRNNGPRSPIHPPEPSHARRDFQRPGEFSPPPSAPPTGPLPPIGMAVSTPPGQDEKSPIQEPPAAAQRDVLPRLSTSPPQPSPADSGVAVDNSNAPSNPFEKPEAQEVETPVDSHGVGLGLSTDPENARASIQTSMTSNSGPSSPILPPKSEPSVPTAPRIEVADDGSDHGEDGSRQARRRSDSPGPRFDDQDGEERRGRTMQRTSQLIEQQQQARKSLAVPQQDGRRLSVGYRPLPPDEILDSEDPEYRANRIRSFYKEYFDETKPEDRPPVPPVPPQHQQRHQHQQSNASYYEDYDPAYAPDAPYFDPTTNSFVMPFAQPVSRRAMTPPPSGNRFPGPRGPPQRPRAGSQAGMRLPPNIRGPPRPGSSVSNRPPNNSRPGTAMSGMRSASAMSGAKPKKPMPPPADLQTLPTPAKLTDDTSILNPIDFAPPETFAERARGRSQSPLGERRPYKMPVAHSPLANAYEELPALPSPHMLRKSGTFTALDFAPPRKFADVDNARSETGSIRSNHSGLSALQAQALRAGAGRVSRLPDDEVFTQAAMAEKLKPQWGIRD</sequence>
<dbReference type="eggNOG" id="ENOG502REX9">
    <property type="taxonomic scope" value="Eukaryota"/>
</dbReference>